<accession>A0A0C5C3J0</accession>
<dbReference type="STRING" id="1398.AB434_0815"/>
<dbReference type="Proteomes" id="UP000070376">
    <property type="component" value="Unassembled WGS sequence"/>
</dbReference>
<dbReference type="Proteomes" id="UP000032024">
    <property type="component" value="Chromosome"/>
</dbReference>
<evidence type="ECO:0000313" key="4">
    <source>
        <dbReference type="Proteomes" id="UP000070376"/>
    </source>
</evidence>
<organism evidence="2 4">
    <name type="scientific">Heyndrickxia coagulans</name>
    <name type="common">Weizmannia coagulans</name>
    <dbReference type="NCBI Taxonomy" id="1398"/>
    <lineage>
        <taxon>Bacteria</taxon>
        <taxon>Bacillati</taxon>
        <taxon>Bacillota</taxon>
        <taxon>Bacilli</taxon>
        <taxon>Bacillales</taxon>
        <taxon>Bacillaceae</taxon>
        <taxon>Heyndrickxia</taxon>
    </lineage>
</organism>
<dbReference type="EMBL" id="CP010525">
    <property type="protein sequence ID" value="AJO21144.1"/>
    <property type="molecule type" value="Genomic_DNA"/>
</dbReference>
<sequence>MILTFYSQYVRRKSSEGTEKVIVYFYLQKNGETRCLAVFLFLWAFRL</sequence>
<evidence type="ECO:0000313" key="2">
    <source>
        <dbReference type="EMBL" id="KWZ80354.1"/>
    </source>
</evidence>
<evidence type="ECO:0000313" key="3">
    <source>
        <dbReference type="Proteomes" id="UP000032024"/>
    </source>
</evidence>
<proteinExistence type="predicted"/>
<evidence type="ECO:0000313" key="1">
    <source>
        <dbReference type="EMBL" id="AJO21144.1"/>
    </source>
</evidence>
<reference evidence="1" key="1">
    <citation type="submission" date="2015-01" db="EMBL/GenBank/DDBJ databases">
        <title>Comparative genome analysis of Bacillus coagulans HM-08, Clostridium butyricum HM-68, Bacillus subtilis HM-66 and Bacillus licheniformis BL-09.</title>
        <authorList>
            <person name="Zhang H."/>
        </authorList>
    </citation>
    <scope>NUCLEOTIDE SEQUENCE [LARGE SCALE GENOMIC DNA]</scope>
    <source>
        <strain evidence="1">HM-08</strain>
    </source>
</reference>
<gene>
    <name evidence="2" type="ORF">HMPREF3213_02340</name>
    <name evidence="1" type="ORF">SB48_HM08orf00535</name>
</gene>
<reference evidence="2" key="4">
    <citation type="submission" date="2016-01" db="EMBL/GenBank/DDBJ databases">
        <authorList>
            <person name="Oliw E.H."/>
        </authorList>
    </citation>
    <scope>NUCLEOTIDE SEQUENCE [LARGE SCALE GENOMIC DNA]</scope>
    <source>
        <strain evidence="2">GED7749B</strain>
    </source>
</reference>
<dbReference type="AlphaFoldDB" id="A0A0C5C3J0"/>
<dbReference type="PATRIC" id="fig|1398.18.peg.353"/>
<reference evidence="3" key="2">
    <citation type="submission" date="2015-01" db="EMBL/GenBank/DDBJ databases">
        <title>Comparative genome analysis of Bacillus coagulans HM-08, Clostridium butyricum HM-68, Bacillus subtilis HM-66 and Bacillus paralicheniformis BL-09.</title>
        <authorList>
            <person name="Zhang H."/>
        </authorList>
    </citation>
    <scope>NUCLEOTIDE SEQUENCE [LARGE SCALE GENOMIC DNA]</scope>
    <source>
        <strain evidence="3">HM-08</strain>
    </source>
</reference>
<protein>
    <submittedName>
        <fullName evidence="2">Uncharacterized protein</fullName>
    </submittedName>
</protein>
<keyword evidence="3" id="KW-1185">Reference proteome</keyword>
<dbReference type="EMBL" id="LRPN01000093">
    <property type="protein sequence ID" value="KWZ80354.1"/>
    <property type="molecule type" value="Genomic_DNA"/>
</dbReference>
<name>A0A0C5C3J0_HEYCO</name>
<reference evidence="4" key="3">
    <citation type="submission" date="2016-01" db="EMBL/GenBank/DDBJ databases">
        <authorList>
            <person name="Mitreva M."/>
            <person name="Pepin K.H."/>
            <person name="Mihindukulasuriya K.A."/>
            <person name="Fulton R."/>
            <person name="Fronick C."/>
            <person name="O'Laughlin M."/>
            <person name="Miner T."/>
            <person name="Herter B."/>
            <person name="Rosa B.A."/>
            <person name="Cordes M."/>
            <person name="Tomlinson C."/>
            <person name="Wollam A."/>
            <person name="Palsikar V.B."/>
            <person name="Mardis E.R."/>
            <person name="Wilson R.K."/>
        </authorList>
    </citation>
    <scope>NUCLEOTIDE SEQUENCE [LARGE SCALE GENOMIC DNA]</scope>
    <source>
        <strain evidence="4">GED7749B</strain>
    </source>
</reference>